<keyword evidence="1" id="KW-0812">Transmembrane</keyword>
<keyword evidence="1" id="KW-0472">Membrane</keyword>
<reference evidence="4" key="1">
    <citation type="submission" date="2018-02" db="EMBL/GenBank/DDBJ databases">
        <title>Draft genome sequencing of Rhodococcus opacus KU647198.</title>
        <authorList>
            <person name="Zheng B.-X."/>
        </authorList>
    </citation>
    <scope>NUCLEOTIDE SEQUENCE [LARGE SCALE GENOMIC DNA]</scope>
    <source>
        <strain evidence="4">04-OD7</strain>
    </source>
</reference>
<dbReference type="EMBL" id="PUIO01000037">
    <property type="protein sequence ID" value="PQP21182.1"/>
    <property type="molecule type" value="Genomic_DNA"/>
</dbReference>
<organism evidence="3 4">
    <name type="scientific">Rhodococcus opacus</name>
    <name type="common">Nocardia opaca</name>
    <dbReference type="NCBI Taxonomy" id="37919"/>
    <lineage>
        <taxon>Bacteria</taxon>
        <taxon>Bacillati</taxon>
        <taxon>Actinomycetota</taxon>
        <taxon>Actinomycetes</taxon>
        <taxon>Mycobacteriales</taxon>
        <taxon>Nocardiaceae</taxon>
        <taxon>Rhodococcus</taxon>
    </lineage>
</organism>
<comment type="caution">
    <text evidence="3">The sequence shown here is derived from an EMBL/GenBank/DDBJ whole genome shotgun (WGS) entry which is preliminary data.</text>
</comment>
<dbReference type="Proteomes" id="UP000239290">
    <property type="component" value="Unassembled WGS sequence"/>
</dbReference>
<accession>A0A2S8J3P9</accession>
<feature type="transmembrane region" description="Helical" evidence="1">
    <location>
        <begin position="117"/>
        <end position="135"/>
    </location>
</feature>
<dbReference type="InterPro" id="IPR046675">
    <property type="entry name" value="DUF6545"/>
</dbReference>
<dbReference type="AlphaFoldDB" id="A0A2S8J3P9"/>
<gene>
    <name evidence="3" type="ORF">C5613_26875</name>
</gene>
<feature type="domain" description="DUF6545" evidence="2">
    <location>
        <begin position="259"/>
        <end position="389"/>
    </location>
</feature>
<dbReference type="Pfam" id="PF20182">
    <property type="entry name" value="DUF6545"/>
    <property type="match status" value="1"/>
</dbReference>
<evidence type="ECO:0000259" key="2">
    <source>
        <dbReference type="Pfam" id="PF20182"/>
    </source>
</evidence>
<feature type="transmembrane region" description="Helical" evidence="1">
    <location>
        <begin position="191"/>
        <end position="211"/>
    </location>
</feature>
<feature type="transmembrane region" description="Helical" evidence="1">
    <location>
        <begin position="147"/>
        <end position="171"/>
    </location>
</feature>
<feature type="transmembrane region" description="Helical" evidence="1">
    <location>
        <begin position="231"/>
        <end position="254"/>
    </location>
</feature>
<evidence type="ECO:0000313" key="4">
    <source>
        <dbReference type="Proteomes" id="UP000239290"/>
    </source>
</evidence>
<keyword evidence="1" id="KW-1133">Transmembrane helix</keyword>
<dbReference type="RefSeq" id="WP_105419074.1">
    <property type="nucleotide sequence ID" value="NZ_PUIO01000037.1"/>
</dbReference>
<protein>
    <recommendedName>
        <fullName evidence="2">DUF6545 domain-containing protein</fullName>
    </recommendedName>
</protein>
<sequence>MTSPVTGWIAWPVIILLLVVTLTRFRLLNRTPTDQLINQALSFAAAGMLLREKIVQDVFARYLGPFGDVDLLRQISFGFIVLIVQAIYGMAQLWAAGQRTGVAAAQVDEVPVWRRQWIYYGIGLASGLTVLIAGSPARNAGLLIDQYLGWPAVIAWLAFYAPILLCGALIVRVFSKEICAKDTTRRERLLYALNVVLAGALVIDSVVAPLTTLYEVVTDTPTRDPEMTVKALTFFLATTGATAVVTVPTVAVVMNRRGWDRTGRSIRRLHLLWQDLTDVFPDVRTARAENPARQLHRMIIEIHDALLRLRRFVVPAAQDDIAYVAATHTDEDRRKQLLAGLQIARALEAKLSDLAPHDGGIRLEFFDLRPSEQHLTATSDQLIALADDWPTVRHYIETCKARAQPLAQPAEKGTP</sequence>
<feature type="transmembrane region" description="Helical" evidence="1">
    <location>
        <begin position="6"/>
        <end position="25"/>
    </location>
</feature>
<proteinExistence type="predicted"/>
<name>A0A2S8J3P9_RHOOP</name>
<feature type="transmembrane region" description="Helical" evidence="1">
    <location>
        <begin position="75"/>
        <end position="96"/>
    </location>
</feature>
<evidence type="ECO:0000256" key="1">
    <source>
        <dbReference type="SAM" id="Phobius"/>
    </source>
</evidence>
<evidence type="ECO:0000313" key="3">
    <source>
        <dbReference type="EMBL" id="PQP21182.1"/>
    </source>
</evidence>